<feature type="region of interest" description="Disordered" evidence="1">
    <location>
        <begin position="157"/>
        <end position="184"/>
    </location>
</feature>
<keyword evidence="2" id="KW-0812">Transmembrane</keyword>
<feature type="compositionally biased region" description="Polar residues" evidence="1">
    <location>
        <begin position="166"/>
        <end position="178"/>
    </location>
</feature>
<reference evidence="3 4" key="1">
    <citation type="submission" date="2018-11" db="EMBL/GenBank/DDBJ databases">
        <authorList>
            <consortium name="Pathogen Informatics"/>
        </authorList>
    </citation>
    <scope>NUCLEOTIDE SEQUENCE [LARGE SCALE GENOMIC DNA]</scope>
</reference>
<keyword evidence="4" id="KW-1185">Reference proteome</keyword>
<evidence type="ECO:0000313" key="4">
    <source>
        <dbReference type="Proteomes" id="UP000270094"/>
    </source>
</evidence>
<evidence type="ECO:0000313" key="3">
    <source>
        <dbReference type="EMBL" id="VDM69860.1"/>
    </source>
</evidence>
<feature type="region of interest" description="Disordered" evidence="1">
    <location>
        <begin position="219"/>
        <end position="276"/>
    </location>
</feature>
<gene>
    <name evidence="3" type="ORF">SVUK_LOCUS4858</name>
</gene>
<keyword evidence="2" id="KW-1133">Transmembrane helix</keyword>
<feature type="compositionally biased region" description="Basic and acidic residues" evidence="1">
    <location>
        <begin position="245"/>
        <end position="267"/>
    </location>
</feature>
<proteinExistence type="predicted"/>
<dbReference type="EMBL" id="UYYB01013807">
    <property type="protein sequence ID" value="VDM69860.1"/>
    <property type="molecule type" value="Genomic_DNA"/>
</dbReference>
<evidence type="ECO:0000256" key="2">
    <source>
        <dbReference type="SAM" id="Phobius"/>
    </source>
</evidence>
<dbReference type="Proteomes" id="UP000270094">
    <property type="component" value="Unassembled WGS sequence"/>
</dbReference>
<feature type="transmembrane region" description="Helical" evidence="2">
    <location>
        <begin position="6"/>
        <end position="26"/>
    </location>
</feature>
<sequence length="276" mass="30521">MDAMLQNILVLIYVEIVISIGISFCARKQVKSGKSQAKTPKVELPQRRYYATFKPRKIELNEKEALIKGGLQAGRHAYPTLDDIKSDWSDKDEKSKKGGGLKHDKIDDKRNVLKIPALEEKSDEKHRKSNEVFGKEGKDAVIHTALVKKSVKAAVLPEITKKSNETAKASSGTPSSSGEIFRVSGETLKTSGEIAKNSDETEKISAEILRVFGKTLKASDEIPRTSKENPKKSGESSVPSAETLSDEKRREIKEPKKSDEKCDDKKKALLLVTATE</sequence>
<dbReference type="AlphaFoldDB" id="A0A3P7IAI8"/>
<feature type="compositionally biased region" description="Basic and acidic residues" evidence="1">
    <location>
        <begin position="219"/>
        <end position="234"/>
    </location>
</feature>
<organism evidence="3 4">
    <name type="scientific">Strongylus vulgaris</name>
    <name type="common">Blood worm</name>
    <dbReference type="NCBI Taxonomy" id="40348"/>
    <lineage>
        <taxon>Eukaryota</taxon>
        <taxon>Metazoa</taxon>
        <taxon>Ecdysozoa</taxon>
        <taxon>Nematoda</taxon>
        <taxon>Chromadorea</taxon>
        <taxon>Rhabditida</taxon>
        <taxon>Rhabditina</taxon>
        <taxon>Rhabditomorpha</taxon>
        <taxon>Strongyloidea</taxon>
        <taxon>Strongylidae</taxon>
        <taxon>Strongylus</taxon>
    </lineage>
</organism>
<name>A0A3P7IAI8_STRVU</name>
<accession>A0A3P7IAI8</accession>
<dbReference type="OrthoDB" id="5869425at2759"/>
<evidence type="ECO:0000256" key="1">
    <source>
        <dbReference type="SAM" id="MobiDB-lite"/>
    </source>
</evidence>
<feature type="region of interest" description="Disordered" evidence="1">
    <location>
        <begin position="82"/>
        <end position="105"/>
    </location>
</feature>
<protein>
    <submittedName>
        <fullName evidence="3">Uncharacterized protein</fullName>
    </submittedName>
</protein>
<keyword evidence="2" id="KW-0472">Membrane</keyword>